<proteinExistence type="predicted"/>
<feature type="transmembrane region" description="Helical" evidence="10">
    <location>
        <begin position="665"/>
        <end position="684"/>
    </location>
</feature>
<feature type="domain" description="Cation/H+ exchanger transmembrane" evidence="12">
    <location>
        <begin position="309"/>
        <end position="684"/>
    </location>
</feature>
<feature type="transmembrane region" description="Helical" evidence="10">
    <location>
        <begin position="357"/>
        <end position="375"/>
    </location>
</feature>
<gene>
    <name evidence="13" type="ORF">CVLEPA_LOCUS31836</name>
</gene>
<feature type="transmembrane region" description="Helical" evidence="10">
    <location>
        <begin position="387"/>
        <end position="408"/>
    </location>
</feature>
<evidence type="ECO:0000256" key="8">
    <source>
        <dbReference type="ARBA" id="ARBA00023136"/>
    </source>
</evidence>
<feature type="transmembrane region" description="Helical" evidence="10">
    <location>
        <begin position="327"/>
        <end position="345"/>
    </location>
</feature>
<evidence type="ECO:0000259" key="12">
    <source>
        <dbReference type="Pfam" id="PF00999"/>
    </source>
</evidence>
<evidence type="ECO:0000256" key="2">
    <source>
        <dbReference type="ARBA" id="ARBA00022448"/>
    </source>
</evidence>
<dbReference type="PANTHER" id="PTHR16254">
    <property type="entry name" value="POTASSIUM/PROTON ANTIPORTER-RELATED"/>
    <property type="match status" value="1"/>
</dbReference>
<evidence type="ECO:0000256" key="4">
    <source>
        <dbReference type="ARBA" id="ARBA00022692"/>
    </source>
</evidence>
<dbReference type="Gene3D" id="1.20.1530.20">
    <property type="match status" value="1"/>
</dbReference>
<dbReference type="PANTHER" id="PTHR16254:SF14">
    <property type="entry name" value="TRANSMEMBRANE AND COILED-COIL DOMAIN-CONTAINING PROTEIN 3"/>
    <property type="match status" value="1"/>
</dbReference>
<evidence type="ECO:0000256" key="7">
    <source>
        <dbReference type="ARBA" id="ARBA00023065"/>
    </source>
</evidence>
<sequence>MGKEFCIRKSARKIFLVLFVLEAYCALSKSNPIGNGDAEKNNGNKPHEQVQAVIRKASSDIKKSPKNSDHGKEKLRANVGGMQSKGLSNMKVRLEGKVKQAQERVNTSKKLSHKEKEFKLHILEMFLEEMRESEKDMIEAEEALRKSLTMDFWNASTLQENSRKRLEALRVATLKEEKSFNRMREFEERMKTYMDATNSTSWMGELFKELSQAADQLENRVAEHEFSDKEINQLKGANIEAVLHIKEGIRDFYGDQNLMESDVEEEILEDEKQDLLIDSHNNKYVLTKLQDSTSPYVDHILIVDIIVILLLSIPLGCFCEAVGVPSLFGYILTGVILGPSGANFIQQMVQIETIGELGVFMIMFCTGMEFSVDRIRKVWRVAVQTPVYTTLLMVFTGVFIGSIVIKGIPVSESAFIAACLSLSSTPLVTRFLQGGSKDNGALEYSSILLGVLVVQDVQLSLMISLIPGLATHRAGESNGDVFLHFTLAVLKTLTAVALAVLVSFLVIRYIMPHYTRHMMKQSREHQLLAVLAVMLVYQLFTSYLGISMELGCFMAGVVISQSIHQPALEQKILAIHDYLSVIFFAAIGFHVFPSFVFVELTLLITLTAFVVAGKYLVYSVVLNCLLHGQARKLKVVISAGLAQVSEFSFVLSSRGRHLKIITREIYLLILSVTTLSLIMAPLLWKLSLWSYRVRNPSVHVS</sequence>
<evidence type="ECO:0000313" key="13">
    <source>
        <dbReference type="EMBL" id="CAK8698401.1"/>
    </source>
</evidence>
<evidence type="ECO:0000256" key="9">
    <source>
        <dbReference type="SAM" id="Coils"/>
    </source>
</evidence>
<reference evidence="13 14" key="1">
    <citation type="submission" date="2024-02" db="EMBL/GenBank/DDBJ databases">
        <authorList>
            <person name="Daric V."/>
            <person name="Darras S."/>
        </authorList>
    </citation>
    <scope>NUCLEOTIDE SEQUENCE [LARGE SCALE GENOMIC DNA]</scope>
</reference>
<keyword evidence="5 11" id="KW-0732">Signal</keyword>
<protein>
    <recommendedName>
        <fullName evidence="12">Cation/H+ exchanger transmembrane domain-containing protein</fullName>
    </recommendedName>
</protein>
<feature type="transmembrane region" description="Helical" evidence="10">
    <location>
        <begin position="296"/>
        <end position="315"/>
    </location>
</feature>
<feature type="transmembrane region" description="Helical" evidence="10">
    <location>
        <begin position="482"/>
        <end position="507"/>
    </location>
</feature>
<keyword evidence="2" id="KW-0813">Transport</keyword>
<keyword evidence="8 10" id="KW-0472">Membrane</keyword>
<comment type="subcellular location">
    <subcellularLocation>
        <location evidence="1">Membrane</location>
        <topology evidence="1">Multi-pass membrane protein</topology>
    </subcellularLocation>
</comment>
<accession>A0ABP0H565</accession>
<keyword evidence="14" id="KW-1185">Reference proteome</keyword>
<feature type="transmembrane region" description="Helical" evidence="10">
    <location>
        <begin position="602"/>
        <end position="621"/>
    </location>
</feature>
<evidence type="ECO:0000256" key="10">
    <source>
        <dbReference type="SAM" id="Phobius"/>
    </source>
</evidence>
<dbReference type="InterPro" id="IPR006153">
    <property type="entry name" value="Cation/H_exchanger_TM"/>
</dbReference>
<name>A0ABP0H565_CLALP</name>
<evidence type="ECO:0000256" key="11">
    <source>
        <dbReference type="SAM" id="SignalP"/>
    </source>
</evidence>
<keyword evidence="9" id="KW-0175">Coiled coil</keyword>
<dbReference type="EMBL" id="CAWYQH010000174">
    <property type="protein sequence ID" value="CAK8698401.1"/>
    <property type="molecule type" value="Genomic_DNA"/>
</dbReference>
<keyword evidence="6 10" id="KW-1133">Transmembrane helix</keyword>
<dbReference type="InterPro" id="IPR045158">
    <property type="entry name" value="KEA4/5/6-like"/>
</dbReference>
<evidence type="ECO:0000313" key="14">
    <source>
        <dbReference type="Proteomes" id="UP001642483"/>
    </source>
</evidence>
<dbReference type="Proteomes" id="UP001642483">
    <property type="component" value="Unassembled WGS sequence"/>
</dbReference>
<feature type="signal peptide" evidence="11">
    <location>
        <begin position="1"/>
        <end position="30"/>
    </location>
</feature>
<evidence type="ECO:0000256" key="1">
    <source>
        <dbReference type="ARBA" id="ARBA00004141"/>
    </source>
</evidence>
<keyword evidence="3" id="KW-0050">Antiport</keyword>
<keyword evidence="4 10" id="KW-0812">Transmembrane</keyword>
<keyword evidence="7" id="KW-0406">Ion transport</keyword>
<feature type="coiled-coil region" evidence="9">
    <location>
        <begin position="84"/>
        <end position="143"/>
    </location>
</feature>
<organism evidence="13 14">
    <name type="scientific">Clavelina lepadiformis</name>
    <name type="common">Light-bulb sea squirt</name>
    <name type="synonym">Ascidia lepadiformis</name>
    <dbReference type="NCBI Taxonomy" id="159417"/>
    <lineage>
        <taxon>Eukaryota</taxon>
        <taxon>Metazoa</taxon>
        <taxon>Chordata</taxon>
        <taxon>Tunicata</taxon>
        <taxon>Ascidiacea</taxon>
        <taxon>Aplousobranchia</taxon>
        <taxon>Clavelinidae</taxon>
        <taxon>Clavelina</taxon>
    </lineage>
</organism>
<dbReference type="Pfam" id="PF00999">
    <property type="entry name" value="Na_H_Exchanger"/>
    <property type="match status" value="1"/>
</dbReference>
<evidence type="ECO:0000256" key="5">
    <source>
        <dbReference type="ARBA" id="ARBA00022729"/>
    </source>
</evidence>
<feature type="chain" id="PRO_5047318018" description="Cation/H+ exchanger transmembrane domain-containing protein" evidence="11">
    <location>
        <begin position="31"/>
        <end position="701"/>
    </location>
</feature>
<feature type="transmembrane region" description="Helical" evidence="10">
    <location>
        <begin position="527"/>
        <end position="546"/>
    </location>
</feature>
<comment type="caution">
    <text evidence="13">The sequence shown here is derived from an EMBL/GenBank/DDBJ whole genome shotgun (WGS) entry which is preliminary data.</text>
</comment>
<evidence type="ECO:0000256" key="6">
    <source>
        <dbReference type="ARBA" id="ARBA00022989"/>
    </source>
</evidence>
<dbReference type="InterPro" id="IPR038770">
    <property type="entry name" value="Na+/solute_symporter_sf"/>
</dbReference>
<evidence type="ECO:0000256" key="3">
    <source>
        <dbReference type="ARBA" id="ARBA00022449"/>
    </source>
</evidence>